<evidence type="ECO:0000256" key="2">
    <source>
        <dbReference type="ARBA" id="ARBA00004613"/>
    </source>
</evidence>
<evidence type="ECO:0000256" key="8">
    <source>
        <dbReference type="SAM" id="MobiDB-lite"/>
    </source>
</evidence>
<dbReference type="InterPro" id="IPR018511">
    <property type="entry name" value="Hemolysin-typ_Ca-bd_CS"/>
</dbReference>
<dbReference type="Pfam" id="PF00353">
    <property type="entry name" value="HemolysinCabind"/>
    <property type="match status" value="11"/>
</dbReference>
<dbReference type="PANTHER" id="PTHR38340:SF1">
    <property type="entry name" value="S-LAYER PROTEIN"/>
    <property type="match status" value="1"/>
</dbReference>
<keyword evidence="7" id="KW-0472">Membrane</keyword>
<keyword evidence="4" id="KW-0800">Toxin</keyword>
<dbReference type="Gene3D" id="2.150.10.10">
    <property type="entry name" value="Serralysin-like metalloprotease, C-terminal"/>
    <property type="match status" value="7"/>
</dbReference>
<keyword evidence="5" id="KW-0677">Repeat</keyword>
<dbReference type="InterPro" id="IPR050557">
    <property type="entry name" value="RTX_toxin/Mannuronan_C5-epim"/>
</dbReference>
<dbReference type="GO" id="GO:0005509">
    <property type="term" value="F:calcium ion binding"/>
    <property type="evidence" value="ECO:0007669"/>
    <property type="project" value="InterPro"/>
</dbReference>
<dbReference type="PANTHER" id="PTHR38340">
    <property type="entry name" value="S-LAYER PROTEIN"/>
    <property type="match status" value="1"/>
</dbReference>
<name>A0A380TG04_9ZZZZ</name>
<feature type="region of interest" description="Disordered" evidence="8">
    <location>
        <begin position="1024"/>
        <end position="1088"/>
    </location>
</feature>
<proteinExistence type="predicted"/>
<evidence type="ECO:0000256" key="7">
    <source>
        <dbReference type="ARBA" id="ARBA00023136"/>
    </source>
</evidence>
<dbReference type="GO" id="GO:0016020">
    <property type="term" value="C:membrane"/>
    <property type="evidence" value="ECO:0007669"/>
    <property type="project" value="UniProtKB-SubCell"/>
</dbReference>
<evidence type="ECO:0000256" key="6">
    <source>
        <dbReference type="ARBA" id="ARBA00023026"/>
    </source>
</evidence>
<feature type="region of interest" description="Disordered" evidence="8">
    <location>
        <begin position="945"/>
        <end position="967"/>
    </location>
</feature>
<dbReference type="InterPro" id="IPR011049">
    <property type="entry name" value="Serralysin-like_metalloprot_C"/>
</dbReference>
<comment type="subcellular location">
    <subcellularLocation>
        <location evidence="1">Membrane</location>
    </subcellularLocation>
    <subcellularLocation>
        <location evidence="2">Secreted</location>
    </subcellularLocation>
</comment>
<sequence length="1218" mass="123667">MPSVSDIIRGDGLHANHFSVHISFDPAASDWNGFAPDFFDPTKFVWYFDGTVPNAKTALTFDSDPAIDTEVERFNDLLQDFRSLMPTTGSASPTTNIVVFKADLFGNTKQPAVSPKGAAWTVPQNWNGTITTEVETVFDKTVDFQSAKGIFYVLHEIGNIFGLKPPESPLATNPQYNTDMTVMSNNTIGGRYPVTPMAMDIAAIQEIYQPYGTSTLGANKDSYTFAEGWFNGTMRSQTIFDASGTKDSFDLTGYGSGVTLDLRESLGKDGSGNDVWHGYHSTIGNEYVYIARGTVIENAIGTAKNDTITGNGAKNELVGGNGLDKLYGEAGDDTLLDHYRADTSADELRGGAGNDILFGGKGDKLYGESDSDTYWLNKSFAEDASNTGTNTFIAWTGGNVATDNQITLSNTVVDKIYVKEGAAALVNGLGANDEVYWGNTRIVGDFYRQIGGQYQYKLGEKLYGNITGDGFYIYDALGHRIATLVRSDADPAAGIWGSFAGITVHYGDGAAGAVGDYTDVPIKPDDFLAKYPDPVAAGTAGNDSIPGSYLADNIQLLGGNDTCDAGTGNDTCNGGDGANSMAGGADVDRFNIELASAAYTDTITDFNVAAGEIIDVSALGSNLALTIIQTGADSSFTIGNRTVLMKNVSASTLTTSNFVGVSSLKVTVTPTNGAESITGTAGADTIDALGGNDTVSGLGGNDSLIGNSGDDLLIGGAGADTLSGGTGSDTASYAGSAAVNVNLATGATSGGHAAGDVFSSIENLIGSGNADTLAGSTSSNLILGGGGNDTILGDSGNDTLDGEAGNDSIDGGSGNDLIYAGTGSDWMFGGTGTDTFDYSRSTAAVILNLTTGTASGGWAAGDTISGAEYVIGSAYNDSITGDAGNNSLLGGLGNDTLRGEAGRDTIDGGDGNDSLYGGADNDKLTDLLGANKLFGEAGNDTLTGGVGADSLDGGDGDDTLEGGAGADTLAGGPGIDTLTYANATAAVNVNLKAGTATGAEAAGDKPSGIEKLIGSDFNDTLTGGTAAETIDGGNGNNTLSGDAGADSLKGGSGLDTMNGGAGNDTLDGGSGNDSLRGGTEADSIDGGTGDDLLFGDAGADTLDGGSGADTMNGGTEADLFYFASSDMGLGTAADHIVGFSRTQGDKIEFNMSGISASGFVGTGAFASGGVKEFGYTKTTIGGANATVIRIDYDNNGATDREIILDGIHIDLVAGDFLF</sequence>
<dbReference type="SUPFAM" id="SSF51120">
    <property type="entry name" value="beta-Roll"/>
    <property type="match status" value="6"/>
</dbReference>
<reference evidence="9" key="1">
    <citation type="submission" date="2018-07" db="EMBL/GenBank/DDBJ databases">
        <authorList>
            <person name="Quirk P.G."/>
            <person name="Krulwich T.A."/>
        </authorList>
    </citation>
    <scope>NUCLEOTIDE SEQUENCE</scope>
</reference>
<accession>A0A380TG04</accession>
<dbReference type="PRINTS" id="PR01488">
    <property type="entry name" value="RTXTOXINA"/>
</dbReference>
<organism evidence="9">
    <name type="scientific">metagenome</name>
    <dbReference type="NCBI Taxonomy" id="256318"/>
    <lineage>
        <taxon>unclassified sequences</taxon>
        <taxon>metagenomes</taxon>
    </lineage>
</organism>
<evidence type="ECO:0000256" key="1">
    <source>
        <dbReference type="ARBA" id="ARBA00004370"/>
    </source>
</evidence>
<evidence type="ECO:0000313" key="9">
    <source>
        <dbReference type="EMBL" id="SUS06671.1"/>
    </source>
</evidence>
<dbReference type="EMBL" id="UIDG01000235">
    <property type="protein sequence ID" value="SUS06671.1"/>
    <property type="molecule type" value="Genomic_DNA"/>
</dbReference>
<dbReference type="GO" id="GO:0090729">
    <property type="term" value="F:toxin activity"/>
    <property type="evidence" value="ECO:0007669"/>
    <property type="project" value="UniProtKB-KW"/>
</dbReference>
<dbReference type="AlphaFoldDB" id="A0A380TG04"/>
<dbReference type="PROSITE" id="PS00330">
    <property type="entry name" value="HEMOLYSIN_CALCIUM"/>
    <property type="match status" value="8"/>
</dbReference>
<evidence type="ECO:0000256" key="4">
    <source>
        <dbReference type="ARBA" id="ARBA00022656"/>
    </source>
</evidence>
<dbReference type="InterPro" id="IPR003995">
    <property type="entry name" value="RTX_toxin_determinant-A"/>
</dbReference>
<dbReference type="PRINTS" id="PR00313">
    <property type="entry name" value="CABNDNGRPT"/>
</dbReference>
<protein>
    <recommendedName>
        <fullName evidence="10">Peptidase M10 serralysin C-terminal domain-containing protein</fullName>
    </recommendedName>
</protein>
<gene>
    <name evidence="9" type="ORF">DF3PB_310012</name>
</gene>
<evidence type="ECO:0008006" key="10">
    <source>
        <dbReference type="Google" id="ProtNLM"/>
    </source>
</evidence>
<dbReference type="InterPro" id="IPR001343">
    <property type="entry name" value="Hemolysn_Ca-bd"/>
</dbReference>
<evidence type="ECO:0000256" key="5">
    <source>
        <dbReference type="ARBA" id="ARBA00022737"/>
    </source>
</evidence>
<evidence type="ECO:0000256" key="3">
    <source>
        <dbReference type="ARBA" id="ARBA00022525"/>
    </source>
</evidence>
<dbReference type="GO" id="GO:0005576">
    <property type="term" value="C:extracellular region"/>
    <property type="evidence" value="ECO:0007669"/>
    <property type="project" value="UniProtKB-SubCell"/>
</dbReference>
<dbReference type="SUPFAM" id="SSF55486">
    <property type="entry name" value="Metalloproteases ('zincins'), catalytic domain"/>
    <property type="match status" value="1"/>
</dbReference>
<keyword evidence="3" id="KW-0964">Secreted</keyword>
<keyword evidence="6" id="KW-0843">Virulence</keyword>